<dbReference type="AlphaFoldDB" id="A0A9W8L2K1"/>
<evidence type="ECO:0000313" key="1">
    <source>
        <dbReference type="EMBL" id="KAJ2686644.1"/>
    </source>
</evidence>
<dbReference type="OrthoDB" id="5512957at2759"/>
<evidence type="ECO:0000313" key="2">
    <source>
        <dbReference type="Proteomes" id="UP001151516"/>
    </source>
</evidence>
<gene>
    <name evidence="1" type="ORF">IWW39_003493</name>
</gene>
<reference evidence="1" key="1">
    <citation type="submission" date="2022-07" db="EMBL/GenBank/DDBJ databases">
        <title>Phylogenomic reconstructions and comparative analyses of Kickxellomycotina fungi.</title>
        <authorList>
            <person name="Reynolds N.K."/>
            <person name="Stajich J.E."/>
            <person name="Barry K."/>
            <person name="Grigoriev I.V."/>
            <person name="Crous P."/>
            <person name="Smith M.E."/>
        </authorList>
    </citation>
    <scope>NUCLEOTIDE SEQUENCE</scope>
    <source>
        <strain evidence="1">CBS 109367</strain>
    </source>
</reference>
<accession>A0A9W8L2K1</accession>
<protein>
    <submittedName>
        <fullName evidence="1">Uncharacterized protein</fullName>
    </submittedName>
</protein>
<dbReference type="Proteomes" id="UP001151516">
    <property type="component" value="Unassembled WGS sequence"/>
</dbReference>
<dbReference type="EMBL" id="JANBTX010000099">
    <property type="protein sequence ID" value="KAJ2686644.1"/>
    <property type="molecule type" value="Genomic_DNA"/>
</dbReference>
<comment type="caution">
    <text evidence="1">The sequence shown here is derived from an EMBL/GenBank/DDBJ whole genome shotgun (WGS) entry which is preliminary data.</text>
</comment>
<keyword evidence="2" id="KW-1185">Reference proteome</keyword>
<proteinExistence type="predicted"/>
<organism evidence="1 2">
    <name type="scientific">Coemansia spiralis</name>
    <dbReference type="NCBI Taxonomy" id="417178"/>
    <lineage>
        <taxon>Eukaryota</taxon>
        <taxon>Fungi</taxon>
        <taxon>Fungi incertae sedis</taxon>
        <taxon>Zoopagomycota</taxon>
        <taxon>Kickxellomycotina</taxon>
        <taxon>Kickxellomycetes</taxon>
        <taxon>Kickxellales</taxon>
        <taxon>Kickxellaceae</taxon>
        <taxon>Coemansia</taxon>
    </lineage>
</organism>
<name>A0A9W8L2K1_9FUNG</name>
<sequence length="201" mass="21608">MMWAAIEDVVPFPALTNLTADGGNGASLENLGLPFGAIARNGGYVAENTEAAIKQQLCQMIQISARLKFGTNVPGDLVFQSLCTAPDTAALQRLEFAEILAIPVSGRPSRLREKYYPLSNNFRTLSMACRGGGASTVDIAYAGMIIAVLCPNFVHVDLPPRLRRDFGREIARGLRRPCVQAICPYKSVASSIRELGAINAP</sequence>